<sequence length="395" mass="42072">MTASSHPAHRTLGVGLISVGWMGRLHSKAYESIRFAYPEATFRPRLVVAADAVQANADYAVDVLGYERSTLDYRDVLADPEVDVVSICAPNFLHREFALAAAEAGKPFWIEKPTGRNAEETADIVGAAAAAGLVTGVGFTYRQAPAIQHAKRLVRDGALGEITNVKVSLLADYSADPLGAFTWRYETARAGSGVLGDLLSHGVDLASQIVGEADSVTALTQTVIGERPVPQHATVGHQLASDDDPKRAVENEDYASLLVRFRDSKAVGFFEASRVAVGPRSDYSIEVFGTEGSLKWTFARMNELEVCLGRGGDTHGYTTVLAGPGDGDYSHFQPGAGISMSFDDLKTIEAYQFLQSVVTGEQVAPSVADALAAARVVEAAEASAADGAWHRVTRD</sequence>
<dbReference type="PANTHER" id="PTHR43818">
    <property type="entry name" value="BCDNA.GH03377"/>
    <property type="match status" value="1"/>
</dbReference>
<protein>
    <submittedName>
        <fullName evidence="5">Putative dehydrogenase</fullName>
    </submittedName>
</protein>
<evidence type="ECO:0000259" key="4">
    <source>
        <dbReference type="Pfam" id="PF22725"/>
    </source>
</evidence>
<dbReference type="InterPro" id="IPR050463">
    <property type="entry name" value="Gfo/Idh/MocA_oxidrdct_glycsds"/>
</dbReference>
<dbReference type="Pfam" id="PF01408">
    <property type="entry name" value="GFO_IDH_MocA"/>
    <property type="match status" value="1"/>
</dbReference>
<dbReference type="Pfam" id="PF22725">
    <property type="entry name" value="GFO_IDH_MocA_C3"/>
    <property type="match status" value="1"/>
</dbReference>
<name>A0A495IIJ1_9MICO</name>
<dbReference type="GO" id="GO:0000166">
    <property type="term" value="F:nucleotide binding"/>
    <property type="evidence" value="ECO:0007669"/>
    <property type="project" value="InterPro"/>
</dbReference>
<dbReference type="Proteomes" id="UP000280008">
    <property type="component" value="Unassembled WGS sequence"/>
</dbReference>
<feature type="domain" description="Gfo/Idh/MocA-like oxidoreductase N-terminal" evidence="3">
    <location>
        <begin position="13"/>
        <end position="139"/>
    </location>
</feature>
<keyword evidence="2" id="KW-0520">NAD</keyword>
<dbReference type="GO" id="GO:0016491">
    <property type="term" value="F:oxidoreductase activity"/>
    <property type="evidence" value="ECO:0007669"/>
    <property type="project" value="UniProtKB-KW"/>
</dbReference>
<comment type="caution">
    <text evidence="5">The sequence shown here is derived from an EMBL/GenBank/DDBJ whole genome shotgun (WGS) entry which is preliminary data.</text>
</comment>
<gene>
    <name evidence="5" type="ORF">C8E83_2050</name>
</gene>
<organism evidence="5 6">
    <name type="scientific">Frondihabitans australicus</name>
    <dbReference type="NCBI Taxonomy" id="386892"/>
    <lineage>
        <taxon>Bacteria</taxon>
        <taxon>Bacillati</taxon>
        <taxon>Actinomycetota</taxon>
        <taxon>Actinomycetes</taxon>
        <taxon>Micrococcales</taxon>
        <taxon>Microbacteriaceae</taxon>
        <taxon>Frondihabitans</taxon>
    </lineage>
</organism>
<accession>A0A495IIJ1</accession>
<evidence type="ECO:0000256" key="1">
    <source>
        <dbReference type="ARBA" id="ARBA00023002"/>
    </source>
</evidence>
<dbReference type="InterPro" id="IPR036291">
    <property type="entry name" value="NAD(P)-bd_dom_sf"/>
</dbReference>
<feature type="domain" description="GFO/IDH/MocA-like oxidoreductase" evidence="4">
    <location>
        <begin position="147"/>
        <end position="294"/>
    </location>
</feature>
<dbReference type="InterPro" id="IPR055170">
    <property type="entry name" value="GFO_IDH_MocA-like_dom"/>
</dbReference>
<evidence type="ECO:0000313" key="5">
    <source>
        <dbReference type="EMBL" id="RKR74916.1"/>
    </source>
</evidence>
<dbReference type="EMBL" id="RBKS01000001">
    <property type="protein sequence ID" value="RKR74916.1"/>
    <property type="molecule type" value="Genomic_DNA"/>
</dbReference>
<evidence type="ECO:0000256" key="2">
    <source>
        <dbReference type="ARBA" id="ARBA00023027"/>
    </source>
</evidence>
<dbReference type="SUPFAM" id="SSF55347">
    <property type="entry name" value="Glyceraldehyde-3-phosphate dehydrogenase-like, C-terminal domain"/>
    <property type="match status" value="1"/>
</dbReference>
<dbReference type="SUPFAM" id="SSF51735">
    <property type="entry name" value="NAD(P)-binding Rossmann-fold domains"/>
    <property type="match status" value="1"/>
</dbReference>
<evidence type="ECO:0000313" key="6">
    <source>
        <dbReference type="Proteomes" id="UP000280008"/>
    </source>
</evidence>
<dbReference type="AlphaFoldDB" id="A0A495IIJ1"/>
<dbReference type="InterPro" id="IPR000683">
    <property type="entry name" value="Gfo/Idh/MocA-like_OxRdtase_N"/>
</dbReference>
<dbReference type="RefSeq" id="WP_121369774.1">
    <property type="nucleotide sequence ID" value="NZ_RBKS01000001.1"/>
</dbReference>
<keyword evidence="1" id="KW-0560">Oxidoreductase</keyword>
<dbReference type="OrthoDB" id="9792085at2"/>
<evidence type="ECO:0000259" key="3">
    <source>
        <dbReference type="Pfam" id="PF01408"/>
    </source>
</evidence>
<proteinExistence type="predicted"/>
<reference evidence="5 6" key="1">
    <citation type="submission" date="2018-10" db="EMBL/GenBank/DDBJ databases">
        <title>Sequencing the genomes of 1000 actinobacteria strains.</title>
        <authorList>
            <person name="Klenk H.-P."/>
        </authorList>
    </citation>
    <scope>NUCLEOTIDE SEQUENCE [LARGE SCALE GENOMIC DNA]</scope>
    <source>
        <strain evidence="5 6">DSM 17894</strain>
    </source>
</reference>
<dbReference type="Gene3D" id="3.30.360.10">
    <property type="entry name" value="Dihydrodipicolinate Reductase, domain 2"/>
    <property type="match status" value="1"/>
</dbReference>
<dbReference type="PANTHER" id="PTHR43818:SF11">
    <property type="entry name" value="BCDNA.GH03377"/>
    <property type="match status" value="1"/>
</dbReference>
<dbReference type="Gene3D" id="3.40.50.720">
    <property type="entry name" value="NAD(P)-binding Rossmann-like Domain"/>
    <property type="match status" value="1"/>
</dbReference>
<keyword evidence="6" id="KW-1185">Reference proteome</keyword>